<evidence type="ECO:0000256" key="4">
    <source>
        <dbReference type="ARBA" id="ARBA00030273"/>
    </source>
</evidence>
<keyword evidence="3" id="KW-0560">Oxidoreductase</keyword>
<evidence type="ECO:0000256" key="6">
    <source>
        <dbReference type="ARBA" id="ARBA00047806"/>
    </source>
</evidence>
<dbReference type="NCBIfam" id="TIGR00401">
    <property type="entry name" value="msrA"/>
    <property type="match status" value="1"/>
</dbReference>
<dbReference type="PANTHER" id="PTHR42799">
    <property type="entry name" value="MITOCHONDRIAL PEPTIDE METHIONINE SULFOXIDE REDUCTASE"/>
    <property type="match status" value="1"/>
</dbReference>
<evidence type="ECO:0000256" key="3">
    <source>
        <dbReference type="ARBA" id="ARBA00023002"/>
    </source>
</evidence>
<feature type="domain" description="Peptide methionine sulphoxide reductase MsrA" evidence="9">
    <location>
        <begin position="300"/>
        <end position="433"/>
    </location>
</feature>
<feature type="non-terminal residue" evidence="10">
    <location>
        <position position="1"/>
    </location>
</feature>
<dbReference type="InterPro" id="IPR036509">
    <property type="entry name" value="Met_Sox_Rdtase_MsrA_sf"/>
</dbReference>
<name>A0A409V7B3_MYTGA</name>
<dbReference type="HAMAP" id="MF_01401">
    <property type="entry name" value="MsrA"/>
    <property type="match status" value="1"/>
</dbReference>
<feature type="compositionally biased region" description="Polar residues" evidence="8">
    <location>
        <begin position="95"/>
        <end position="108"/>
    </location>
</feature>
<dbReference type="AlphaFoldDB" id="A0A409V7B3"/>
<dbReference type="Pfam" id="PF01625">
    <property type="entry name" value="PMSR"/>
    <property type="match status" value="1"/>
</dbReference>
<dbReference type="GO" id="GO:0005737">
    <property type="term" value="C:cytoplasm"/>
    <property type="evidence" value="ECO:0007669"/>
    <property type="project" value="TreeGrafter"/>
</dbReference>
<feature type="region of interest" description="Disordered" evidence="8">
    <location>
        <begin position="38"/>
        <end position="117"/>
    </location>
</feature>
<evidence type="ECO:0000259" key="9">
    <source>
        <dbReference type="Pfam" id="PF01625"/>
    </source>
</evidence>
<dbReference type="GO" id="GO:0008113">
    <property type="term" value="F:peptide-methionine (S)-S-oxide reductase activity"/>
    <property type="evidence" value="ECO:0007669"/>
    <property type="project" value="UniProtKB-EC"/>
</dbReference>
<accession>A0A409V7B3</accession>
<dbReference type="GO" id="GO:0034599">
    <property type="term" value="P:cellular response to oxidative stress"/>
    <property type="evidence" value="ECO:0007669"/>
    <property type="project" value="TreeGrafter"/>
</dbReference>
<dbReference type="SMR" id="A0A409V7B3"/>
<evidence type="ECO:0000313" key="10">
    <source>
        <dbReference type="EMBL" id="OPL21036.1"/>
    </source>
</evidence>
<dbReference type="EMBL" id="KV595970">
    <property type="protein sequence ID" value="OPL21036.1"/>
    <property type="molecule type" value="Genomic_DNA"/>
</dbReference>
<evidence type="ECO:0000256" key="8">
    <source>
        <dbReference type="SAM" id="MobiDB-lite"/>
    </source>
</evidence>
<comment type="catalytic activity">
    <reaction evidence="7">
        <text>[thioredoxin]-disulfide + L-methionine + H2O = L-methionine (S)-S-oxide + [thioredoxin]-dithiol</text>
        <dbReference type="Rhea" id="RHEA:19993"/>
        <dbReference type="Rhea" id="RHEA-COMP:10698"/>
        <dbReference type="Rhea" id="RHEA-COMP:10700"/>
        <dbReference type="ChEBI" id="CHEBI:15377"/>
        <dbReference type="ChEBI" id="CHEBI:29950"/>
        <dbReference type="ChEBI" id="CHEBI:50058"/>
        <dbReference type="ChEBI" id="CHEBI:57844"/>
        <dbReference type="ChEBI" id="CHEBI:58772"/>
        <dbReference type="EC" id="1.8.4.11"/>
    </reaction>
</comment>
<dbReference type="Proteomes" id="UP000266721">
    <property type="component" value="Unassembled WGS sequence"/>
</dbReference>
<proteinExistence type="inferred from homology"/>
<feature type="compositionally biased region" description="Basic residues" evidence="8">
    <location>
        <begin position="51"/>
        <end position="69"/>
    </location>
</feature>
<evidence type="ECO:0000256" key="1">
    <source>
        <dbReference type="ARBA" id="ARBA00005591"/>
    </source>
</evidence>
<comment type="similarity">
    <text evidence="1">Belongs to the MsrA Met sulfoxide reductase family.</text>
</comment>
<comment type="catalytic activity">
    <reaction evidence="6">
        <text>L-methionyl-[protein] + [thioredoxin]-disulfide + H2O = L-methionyl-(S)-S-oxide-[protein] + [thioredoxin]-dithiol</text>
        <dbReference type="Rhea" id="RHEA:14217"/>
        <dbReference type="Rhea" id="RHEA-COMP:10698"/>
        <dbReference type="Rhea" id="RHEA-COMP:10700"/>
        <dbReference type="Rhea" id="RHEA-COMP:12313"/>
        <dbReference type="Rhea" id="RHEA-COMP:12315"/>
        <dbReference type="ChEBI" id="CHEBI:15377"/>
        <dbReference type="ChEBI" id="CHEBI:16044"/>
        <dbReference type="ChEBI" id="CHEBI:29950"/>
        <dbReference type="ChEBI" id="CHEBI:44120"/>
        <dbReference type="ChEBI" id="CHEBI:50058"/>
        <dbReference type="EC" id="1.8.4.11"/>
    </reaction>
</comment>
<dbReference type="InterPro" id="IPR050162">
    <property type="entry name" value="MsrA_MetSO_reductase"/>
</dbReference>
<feature type="compositionally biased region" description="Polar residues" evidence="8">
    <location>
        <begin position="74"/>
        <end position="84"/>
    </location>
</feature>
<organism evidence="10 11">
    <name type="scientific">Mytilus galloprovincialis</name>
    <name type="common">Mediterranean mussel</name>
    <dbReference type="NCBI Taxonomy" id="29158"/>
    <lineage>
        <taxon>Eukaryota</taxon>
        <taxon>Metazoa</taxon>
        <taxon>Spiralia</taxon>
        <taxon>Lophotrochozoa</taxon>
        <taxon>Mollusca</taxon>
        <taxon>Bivalvia</taxon>
        <taxon>Autobranchia</taxon>
        <taxon>Pteriomorphia</taxon>
        <taxon>Mytilida</taxon>
        <taxon>Mytiloidea</taxon>
        <taxon>Mytilidae</taxon>
        <taxon>Mytilinae</taxon>
        <taxon>Mytilus</taxon>
    </lineage>
</organism>
<dbReference type="Gene3D" id="3.30.1060.10">
    <property type="entry name" value="Peptide methionine sulphoxide reductase MsrA"/>
    <property type="match status" value="1"/>
</dbReference>
<keyword evidence="11" id="KW-1185">Reference proteome</keyword>
<dbReference type="SUPFAM" id="SSF55068">
    <property type="entry name" value="Peptide methionine sulfoxide reductase"/>
    <property type="match status" value="1"/>
</dbReference>
<dbReference type="PANTHER" id="PTHR42799:SF2">
    <property type="entry name" value="MITOCHONDRIAL PEPTIDE METHIONINE SULFOXIDE REDUCTASE"/>
    <property type="match status" value="1"/>
</dbReference>
<sequence length="433" mass="48515">MEIPDELNALLAAMKLTGKEPALKFSASSDQVSVQLTWTKTKTKEPEAHSSKTKPALKSKPPSTRRRDAKRYNQWVQAKSTAATSAEVLPHTTKVDQNQQTEATTAQDGSRDIVPTKYQGEPEGICIKTDTVISPYNPRKACHRQYYLQPTKDRGKRCRIDYDEGFDLDDPELLRTTPPHTSPLLMPSPEAVTSALLILERPDTPYHTPRSKVKAKRSAEPDNKNFLPRSASLFIVVTQLFKTGPPTASFFSMGEMSSKIQMPQKDEALAGRPEKMAVSPKHAVNGNTIKEPFPEGMEMAMFGLGCFWGAERKFWKHKGVFSTMVGYSGGFTPNPTYKEVCSGGTGHNEVVRLVFDPKKTSYADILKLFWESHNPTHGMRQGNDVGTQYRSGIYYYGEQQEQEAKESRTAYQKLLTEKGHDKITTEILPAEEF</sequence>
<feature type="region of interest" description="Disordered" evidence="8">
    <location>
        <begin position="203"/>
        <end position="222"/>
    </location>
</feature>
<evidence type="ECO:0000256" key="2">
    <source>
        <dbReference type="ARBA" id="ARBA00012502"/>
    </source>
</evidence>
<protein>
    <recommendedName>
        <fullName evidence="2">peptide-methionine (S)-S-oxide reductase</fullName>
        <ecNumber evidence="2">1.8.4.11</ecNumber>
    </recommendedName>
    <alternativeName>
        <fullName evidence="5">Peptide-methionine (S)-S-oxide reductase</fullName>
    </alternativeName>
    <alternativeName>
        <fullName evidence="4">Protein-methionine-S-oxide reductase</fullName>
    </alternativeName>
</protein>
<reference evidence="10 11" key="1">
    <citation type="journal article" date="2016" name="PLoS ONE">
        <title>A First Insight into the Genome of the Filter-Feeder Mussel Mytilus galloprovincialis.</title>
        <authorList>
            <person name="Murgarella M."/>
            <person name="Puiu D."/>
            <person name="Novoa B."/>
            <person name="Figueras A."/>
            <person name="Posada D."/>
            <person name="Canchaya C."/>
        </authorList>
    </citation>
    <scope>NUCLEOTIDE SEQUENCE [LARGE SCALE GENOMIC DNA]</scope>
    <source>
        <tissue evidence="10">Muscle</tissue>
    </source>
</reference>
<dbReference type="EC" id="1.8.4.11" evidence="2"/>
<gene>
    <name evidence="10" type="ORF">AM593_08106</name>
</gene>
<evidence type="ECO:0000313" key="11">
    <source>
        <dbReference type="Proteomes" id="UP000266721"/>
    </source>
</evidence>
<dbReference type="InterPro" id="IPR002569">
    <property type="entry name" value="Met_Sox_Rdtase_MsrA_dom"/>
</dbReference>
<evidence type="ECO:0000256" key="7">
    <source>
        <dbReference type="ARBA" id="ARBA00048782"/>
    </source>
</evidence>
<evidence type="ECO:0000256" key="5">
    <source>
        <dbReference type="ARBA" id="ARBA00030643"/>
    </source>
</evidence>
<feature type="non-terminal residue" evidence="10">
    <location>
        <position position="433"/>
    </location>
</feature>